<evidence type="ECO:0000256" key="12">
    <source>
        <dbReference type="SAM" id="MobiDB-lite"/>
    </source>
</evidence>
<evidence type="ECO:0000256" key="3">
    <source>
        <dbReference type="ARBA" id="ARBA00022723"/>
    </source>
</evidence>
<name>A0A2G5UKL4_9PELO</name>
<dbReference type="Proteomes" id="UP000230233">
    <property type="component" value="Chromosome III"/>
</dbReference>
<gene>
    <name evidence="15" type="primary">Cni-nhr-20</name>
    <name evidence="15" type="synonym">Cnig_chr_III.g11547</name>
    <name evidence="15" type="ORF">B9Z55_011547</name>
</gene>
<dbReference type="PROSITE" id="PS00031">
    <property type="entry name" value="NUCLEAR_REC_DBD_1"/>
    <property type="match status" value="1"/>
</dbReference>
<evidence type="ECO:0000256" key="8">
    <source>
        <dbReference type="ARBA" id="ARBA00023163"/>
    </source>
</evidence>
<evidence type="ECO:0000313" key="16">
    <source>
        <dbReference type="Proteomes" id="UP000230233"/>
    </source>
</evidence>
<dbReference type="PANTHER" id="PTHR46397:SF5">
    <property type="entry name" value="NUCLEAR HORMONE RECEPTOR FAMILY MEMBER NHR-20"/>
    <property type="match status" value="1"/>
</dbReference>
<proteinExistence type="inferred from homology"/>
<dbReference type="OrthoDB" id="5855496at2759"/>
<dbReference type="STRING" id="1611254.A0A2G5UKL4"/>
<evidence type="ECO:0000256" key="9">
    <source>
        <dbReference type="ARBA" id="ARBA00023170"/>
    </source>
</evidence>
<protein>
    <recommendedName>
        <fullName evidence="17">Nuclear receptor domain-containing protein</fullName>
    </recommendedName>
</protein>
<accession>A0A2G5UKL4</accession>
<dbReference type="SUPFAM" id="SSF48508">
    <property type="entry name" value="Nuclear receptor ligand-binding domain"/>
    <property type="match status" value="1"/>
</dbReference>
<dbReference type="GO" id="GO:0008270">
    <property type="term" value="F:zinc ion binding"/>
    <property type="evidence" value="ECO:0007669"/>
    <property type="project" value="UniProtKB-KW"/>
</dbReference>
<dbReference type="SMART" id="SM00399">
    <property type="entry name" value="ZnF_C4"/>
    <property type="match status" value="1"/>
</dbReference>
<dbReference type="GO" id="GO:0003700">
    <property type="term" value="F:DNA-binding transcription factor activity"/>
    <property type="evidence" value="ECO:0007669"/>
    <property type="project" value="InterPro"/>
</dbReference>
<dbReference type="PROSITE" id="PS51030">
    <property type="entry name" value="NUCLEAR_REC_DBD_2"/>
    <property type="match status" value="1"/>
</dbReference>
<keyword evidence="7 11" id="KW-0238">DNA-binding</keyword>
<comment type="similarity">
    <text evidence="2 11">Belongs to the nuclear hormone receptor family.</text>
</comment>
<dbReference type="InterPro" id="IPR000536">
    <property type="entry name" value="Nucl_hrmn_rcpt_lig-bd"/>
</dbReference>
<dbReference type="Gene3D" id="3.30.50.10">
    <property type="entry name" value="Erythroid Transcription Factor GATA-1, subunit A"/>
    <property type="match status" value="1"/>
</dbReference>
<keyword evidence="9 11" id="KW-0675">Receptor</keyword>
<dbReference type="Pfam" id="PF00105">
    <property type="entry name" value="zf-C4"/>
    <property type="match status" value="1"/>
</dbReference>
<dbReference type="GO" id="GO:0005634">
    <property type="term" value="C:nucleus"/>
    <property type="evidence" value="ECO:0007669"/>
    <property type="project" value="UniProtKB-SubCell"/>
</dbReference>
<dbReference type="CDD" id="cd06960">
    <property type="entry name" value="NR_DBD_HNF4A"/>
    <property type="match status" value="1"/>
</dbReference>
<evidence type="ECO:0000256" key="5">
    <source>
        <dbReference type="ARBA" id="ARBA00022833"/>
    </source>
</evidence>
<keyword evidence="4 11" id="KW-0863">Zinc-finger</keyword>
<dbReference type="GO" id="GO:0000978">
    <property type="term" value="F:RNA polymerase II cis-regulatory region sequence-specific DNA binding"/>
    <property type="evidence" value="ECO:0007669"/>
    <property type="project" value="InterPro"/>
</dbReference>
<dbReference type="EMBL" id="PDUG01000003">
    <property type="protein sequence ID" value="PIC40067.1"/>
    <property type="molecule type" value="Genomic_DNA"/>
</dbReference>
<sequence length="462" mass="53313">MKTERTTSGYSGIPTTSKCLVCEHPDGGSAHFGSTSCLACAAFFRRTVSLNIHFMCKKDKMCIIFHELRMICRACRFDKCVKAGMRRECVQKRRSNKKVPKKHMLREAEIKMEIVDDFKYECPGDQTDDNSPLSVEKKSPPEFVPLDSPGMAEFIKPIFFQKYDIPSTSTSIPQPERTPSPQSTEPETSKILNMNGEEVLRYYVDQLKSSMDRRRMIFTDDALLAVVEERGDMPFDATEPPPHSLKRQYESQRFDNLLAFDFCKSCPGFDLMDREERAIFYRACSLAYCLLDIAWITVQAYPEERHEPFMMYTDGSVCSINDMSYGWEDEEDIAAHEKKKLFLGFIQRFHDAICTPMRKIKMTPVEFAALKALCIWKLGYCEFTNSMRTIGKEHQNALFSGLRVYYEDLYESQEEIGARFGNLVLLLGTVFEMNCLIMETYKSAEVFRLFKLDELSKSLLTL</sequence>
<keyword evidence="6 11" id="KW-0805">Transcription regulation</keyword>
<dbReference type="SMART" id="SM00430">
    <property type="entry name" value="HOLI"/>
    <property type="match status" value="1"/>
</dbReference>
<organism evidence="15 16">
    <name type="scientific">Caenorhabditis nigoni</name>
    <dbReference type="NCBI Taxonomy" id="1611254"/>
    <lineage>
        <taxon>Eukaryota</taxon>
        <taxon>Metazoa</taxon>
        <taxon>Ecdysozoa</taxon>
        <taxon>Nematoda</taxon>
        <taxon>Chromadorea</taxon>
        <taxon>Rhabditida</taxon>
        <taxon>Rhabditina</taxon>
        <taxon>Rhabditomorpha</taxon>
        <taxon>Rhabditoidea</taxon>
        <taxon>Rhabditidae</taxon>
        <taxon>Peloderinae</taxon>
        <taxon>Caenorhabditis</taxon>
    </lineage>
</organism>
<keyword evidence="3 11" id="KW-0479">Metal-binding</keyword>
<evidence type="ECO:0000256" key="4">
    <source>
        <dbReference type="ARBA" id="ARBA00022771"/>
    </source>
</evidence>
<feature type="domain" description="NR LBD" evidence="14">
    <location>
        <begin position="183"/>
        <end position="462"/>
    </location>
</feature>
<comment type="caution">
    <text evidence="15">The sequence shown here is derived from an EMBL/GenBank/DDBJ whole genome shotgun (WGS) entry which is preliminary data.</text>
</comment>
<keyword evidence="8 11" id="KW-0804">Transcription</keyword>
<dbReference type="Gene3D" id="1.10.565.10">
    <property type="entry name" value="Retinoid X Receptor"/>
    <property type="match status" value="1"/>
</dbReference>
<reference evidence="16" key="1">
    <citation type="submission" date="2017-10" db="EMBL/GenBank/DDBJ databases">
        <title>Rapid genome shrinkage in a self-fertile nematode reveals novel sperm competition proteins.</title>
        <authorList>
            <person name="Yin D."/>
            <person name="Schwarz E.M."/>
            <person name="Thomas C.G."/>
            <person name="Felde R.L."/>
            <person name="Korf I.F."/>
            <person name="Cutter A.D."/>
            <person name="Schartner C.M."/>
            <person name="Ralston E.J."/>
            <person name="Meyer B.J."/>
            <person name="Haag E.S."/>
        </authorList>
    </citation>
    <scope>NUCLEOTIDE SEQUENCE [LARGE SCALE GENOMIC DNA]</scope>
    <source>
        <strain evidence="16">JU1422</strain>
    </source>
</reference>
<evidence type="ECO:0000256" key="1">
    <source>
        <dbReference type="ARBA" id="ARBA00004123"/>
    </source>
</evidence>
<keyword evidence="10 11" id="KW-0539">Nucleus</keyword>
<keyword evidence="5 11" id="KW-0862">Zinc</keyword>
<evidence type="ECO:0000256" key="6">
    <source>
        <dbReference type="ARBA" id="ARBA00023015"/>
    </source>
</evidence>
<evidence type="ECO:0000313" key="15">
    <source>
        <dbReference type="EMBL" id="PIC40067.1"/>
    </source>
</evidence>
<keyword evidence="16" id="KW-1185">Reference proteome</keyword>
<dbReference type="CDD" id="cd06157">
    <property type="entry name" value="NR_LBD"/>
    <property type="match status" value="1"/>
</dbReference>
<dbReference type="InterPro" id="IPR001628">
    <property type="entry name" value="Znf_hrmn_rcpt"/>
</dbReference>
<dbReference type="InterPro" id="IPR013088">
    <property type="entry name" value="Znf_NHR/GATA"/>
</dbReference>
<evidence type="ECO:0000256" key="7">
    <source>
        <dbReference type="ARBA" id="ARBA00023125"/>
    </source>
</evidence>
<feature type="domain" description="Nuclear receptor" evidence="13">
    <location>
        <begin position="16"/>
        <end position="92"/>
    </location>
</feature>
<dbReference type="PROSITE" id="PS51843">
    <property type="entry name" value="NR_LBD"/>
    <property type="match status" value="1"/>
</dbReference>
<feature type="region of interest" description="Disordered" evidence="12">
    <location>
        <begin position="169"/>
        <end position="189"/>
    </location>
</feature>
<evidence type="ECO:0000256" key="2">
    <source>
        <dbReference type="ARBA" id="ARBA00005993"/>
    </source>
</evidence>
<dbReference type="InterPro" id="IPR035500">
    <property type="entry name" value="NHR-like_dom_sf"/>
</dbReference>
<evidence type="ECO:0000256" key="10">
    <source>
        <dbReference type="ARBA" id="ARBA00023242"/>
    </source>
</evidence>
<evidence type="ECO:0000259" key="13">
    <source>
        <dbReference type="PROSITE" id="PS51030"/>
    </source>
</evidence>
<dbReference type="PANTHER" id="PTHR46397">
    <property type="entry name" value="NUCLEAR HORMONE RECEPTOR FAMILY-RELATED"/>
    <property type="match status" value="1"/>
</dbReference>
<comment type="subcellular location">
    <subcellularLocation>
        <location evidence="1 11">Nucleus</location>
    </subcellularLocation>
</comment>
<dbReference type="InterPro" id="IPR049636">
    <property type="entry name" value="HNF4-like_DBD"/>
</dbReference>
<evidence type="ECO:0000259" key="14">
    <source>
        <dbReference type="PROSITE" id="PS51843"/>
    </source>
</evidence>
<evidence type="ECO:0000256" key="11">
    <source>
        <dbReference type="RuleBase" id="RU004334"/>
    </source>
</evidence>
<dbReference type="Pfam" id="PF00104">
    <property type="entry name" value="Hormone_recep"/>
    <property type="match status" value="1"/>
</dbReference>
<evidence type="ECO:0008006" key="17">
    <source>
        <dbReference type="Google" id="ProtNLM"/>
    </source>
</evidence>
<dbReference type="SUPFAM" id="SSF57716">
    <property type="entry name" value="Glucocorticoid receptor-like (DNA-binding domain)"/>
    <property type="match status" value="1"/>
</dbReference>
<dbReference type="AlphaFoldDB" id="A0A2G5UKL4"/>
<dbReference type="PRINTS" id="PR00047">
    <property type="entry name" value="STROIDFINGER"/>
</dbReference>